<organism evidence="2 3">
    <name type="scientific">Gouania willdenowi</name>
    <name type="common">Blunt-snouted clingfish</name>
    <name type="synonym">Lepadogaster willdenowi</name>
    <dbReference type="NCBI Taxonomy" id="441366"/>
    <lineage>
        <taxon>Eukaryota</taxon>
        <taxon>Metazoa</taxon>
        <taxon>Chordata</taxon>
        <taxon>Craniata</taxon>
        <taxon>Vertebrata</taxon>
        <taxon>Euteleostomi</taxon>
        <taxon>Actinopterygii</taxon>
        <taxon>Neopterygii</taxon>
        <taxon>Teleostei</taxon>
        <taxon>Neoteleostei</taxon>
        <taxon>Acanthomorphata</taxon>
        <taxon>Ovalentaria</taxon>
        <taxon>Blenniimorphae</taxon>
        <taxon>Blenniiformes</taxon>
        <taxon>Gobiesocoidei</taxon>
        <taxon>Gobiesocidae</taxon>
        <taxon>Gobiesocinae</taxon>
        <taxon>Gouania</taxon>
    </lineage>
</organism>
<dbReference type="PANTHER" id="PTHR16165">
    <property type="entry name" value="NXPE FAMILY MEMBER"/>
    <property type="match status" value="1"/>
</dbReference>
<dbReference type="InterPro" id="IPR057106">
    <property type="entry name" value="NXPE4_C"/>
</dbReference>
<protein>
    <submittedName>
        <fullName evidence="2">Neurexophilin and PC-esterase domain family, member 3</fullName>
    </submittedName>
</protein>
<reference evidence="2" key="3">
    <citation type="submission" date="2025-09" db="UniProtKB">
        <authorList>
            <consortium name="Ensembl"/>
        </authorList>
    </citation>
    <scope>IDENTIFICATION</scope>
</reference>
<dbReference type="AlphaFoldDB" id="A0A8C5DKH8"/>
<dbReference type="Pfam" id="PF06312">
    <property type="entry name" value="Neurexophilin"/>
    <property type="match status" value="1"/>
</dbReference>
<dbReference type="Proteomes" id="UP000694680">
    <property type="component" value="Chromosome 6"/>
</dbReference>
<dbReference type="Ensembl" id="ENSGWIT00000009177.1">
    <property type="protein sequence ID" value="ENSGWIP00000008217.1"/>
    <property type="gene ID" value="ENSGWIG00000004844.1"/>
</dbReference>
<reference evidence="2" key="2">
    <citation type="submission" date="2025-08" db="UniProtKB">
        <authorList>
            <consortium name="Ensembl"/>
        </authorList>
    </citation>
    <scope>IDENTIFICATION</scope>
</reference>
<keyword evidence="3" id="KW-1185">Reference proteome</keyword>
<evidence type="ECO:0000313" key="3">
    <source>
        <dbReference type="Proteomes" id="UP000694680"/>
    </source>
</evidence>
<proteinExistence type="predicted"/>
<dbReference type="SUPFAM" id="SSF52266">
    <property type="entry name" value="SGNH hydrolase"/>
    <property type="match status" value="1"/>
</dbReference>
<dbReference type="PANTHER" id="PTHR16165:SF9">
    <property type="entry name" value="NXPE FAMILY MEMBER 3"/>
    <property type="match status" value="1"/>
</dbReference>
<dbReference type="InterPro" id="IPR026845">
    <property type="entry name" value="NXPH/NXPE"/>
</dbReference>
<reference evidence="2" key="1">
    <citation type="submission" date="2020-06" db="EMBL/GenBank/DDBJ databases">
        <authorList>
            <consortium name="Wellcome Sanger Institute Data Sharing"/>
        </authorList>
    </citation>
    <scope>NUCLEOTIDE SEQUENCE [LARGE SCALE GENOMIC DNA]</scope>
</reference>
<evidence type="ECO:0000313" key="2">
    <source>
        <dbReference type="Ensembl" id="ENSGWIP00000008217.1"/>
    </source>
</evidence>
<name>A0A8C5DKH8_GOUWI</name>
<sequence length="532" mass="59721">SWLLQSASLVYIIGFSLKLRYIFLSPTVHQSFCAFQPISPEEALEEENILKSIAWPKTSSMTSLKNSSNPKCSKFTILPKMGGGQWYIGDQLEVSIIMKDYNCHPKTSGGDFLVASLKNQNLQAGVSGQVIDHLNGSYTAVFLLVWEGQADVILVHSSEAVTGLKRLNRENPDRVSFKSVFRLGSVAESTVCNICLQPTVQPVCNFTDVCTGEPWFCLKPKNLSCDTRIQHSKGDYLLPFYLHHKLFMVKINLKVPVQSSGSSSVTVYQKSKDQPTDNNSNSIFRPSGFYYKGVWESLGSKQIYQFDTASITQCLRGKMVHLYGDSTVRQWFDYLTKIGGNYTFLKPEFNLQTQKTTGTRTSPLLSLDHNNRILVTYDCHGPPLQYISITTSQLHYIANELDSIMGGSNTVVALSVWAHFGNFPLEIYIWRLLSIRRAVLRLLTRAPDTLVVIRGGNPRALSLSISVFNSNWYSLQCNKALKAVFQGMNVHLVDAWEMTLAHSLPHDIHPPPPIITNMIIVLISYTCPKMKK</sequence>
<feature type="domain" description="NXPE C-terminal" evidence="1">
    <location>
        <begin position="295"/>
        <end position="527"/>
    </location>
</feature>
<accession>A0A8C5DKH8</accession>
<evidence type="ECO:0000259" key="1">
    <source>
        <dbReference type="Pfam" id="PF24536"/>
    </source>
</evidence>
<dbReference type="Pfam" id="PF24536">
    <property type="entry name" value="NXPE4_C"/>
    <property type="match status" value="1"/>
</dbReference>